<evidence type="ECO:0000313" key="3">
    <source>
        <dbReference type="Proteomes" id="UP001365128"/>
    </source>
</evidence>
<protein>
    <submittedName>
        <fullName evidence="2">Uncharacterized protein</fullName>
    </submittedName>
</protein>
<keyword evidence="3" id="KW-1185">Reference proteome</keyword>
<accession>A0ABR1LE33</accession>
<organism evidence="2 3">
    <name type="scientific">Phyllosticta citricarpa</name>
    <dbReference type="NCBI Taxonomy" id="55181"/>
    <lineage>
        <taxon>Eukaryota</taxon>
        <taxon>Fungi</taxon>
        <taxon>Dikarya</taxon>
        <taxon>Ascomycota</taxon>
        <taxon>Pezizomycotina</taxon>
        <taxon>Dothideomycetes</taxon>
        <taxon>Dothideomycetes incertae sedis</taxon>
        <taxon>Botryosphaeriales</taxon>
        <taxon>Phyllostictaceae</taxon>
        <taxon>Phyllosticta</taxon>
    </lineage>
</organism>
<evidence type="ECO:0000256" key="1">
    <source>
        <dbReference type="SAM" id="Phobius"/>
    </source>
</evidence>
<reference evidence="2 3" key="1">
    <citation type="submission" date="2024-04" db="EMBL/GenBank/DDBJ databases">
        <title>Phyllosticta paracitricarpa is synonymous to the EU quarantine fungus P. citricarpa based on phylogenomic analyses.</title>
        <authorList>
            <consortium name="Lawrence Berkeley National Laboratory"/>
            <person name="Van Ingen-Buijs V.A."/>
            <person name="Van Westerhoven A.C."/>
            <person name="Haridas S."/>
            <person name="Skiadas P."/>
            <person name="Martin F."/>
            <person name="Groenewald J.Z."/>
            <person name="Crous P.W."/>
            <person name="Seidl M.F."/>
        </authorList>
    </citation>
    <scope>NUCLEOTIDE SEQUENCE [LARGE SCALE GENOMIC DNA]</scope>
    <source>
        <strain evidence="2 3">CBS 122670</strain>
    </source>
</reference>
<feature type="transmembrane region" description="Helical" evidence="1">
    <location>
        <begin position="12"/>
        <end position="33"/>
    </location>
</feature>
<keyword evidence="1" id="KW-1133">Transmembrane helix</keyword>
<proteinExistence type="predicted"/>
<evidence type="ECO:0000313" key="2">
    <source>
        <dbReference type="EMBL" id="KAK7533497.1"/>
    </source>
</evidence>
<feature type="transmembrane region" description="Helical" evidence="1">
    <location>
        <begin position="45"/>
        <end position="70"/>
    </location>
</feature>
<sequence length="92" mass="9951">MGIRSLSPPGTIGMGLLHLSLYTQYGSWIRGLFLLYLRDIPSTRVLFLCPSCRFFTFVSMAGISIIRAGIQVSGSDSDSEMVILLGLCGSST</sequence>
<comment type="caution">
    <text evidence="2">The sequence shown here is derived from an EMBL/GenBank/DDBJ whole genome shotgun (WGS) entry which is preliminary data.</text>
</comment>
<gene>
    <name evidence="2" type="ORF">IWX46DRAFT_325277</name>
</gene>
<keyword evidence="1" id="KW-0472">Membrane</keyword>
<dbReference type="EMBL" id="JBBPDW010000046">
    <property type="protein sequence ID" value="KAK7533497.1"/>
    <property type="molecule type" value="Genomic_DNA"/>
</dbReference>
<keyword evidence="1" id="KW-0812">Transmembrane</keyword>
<dbReference type="Proteomes" id="UP001365128">
    <property type="component" value="Unassembled WGS sequence"/>
</dbReference>
<name>A0ABR1LE33_9PEZI</name>